<feature type="domain" description="C2" evidence="14">
    <location>
        <begin position="349"/>
        <end position="466"/>
    </location>
</feature>
<evidence type="ECO:0000259" key="14">
    <source>
        <dbReference type="PROSITE" id="PS50004"/>
    </source>
</evidence>
<keyword evidence="7" id="KW-0770">Synapse</keyword>
<keyword evidence="6" id="KW-0653">Protein transport</keyword>
<evidence type="ECO:0000256" key="4">
    <source>
        <dbReference type="ARBA" id="ARBA00022723"/>
    </source>
</evidence>
<evidence type="ECO:0000313" key="17">
    <source>
        <dbReference type="Proteomes" id="UP000694389"/>
    </source>
</evidence>
<gene>
    <name evidence="16" type="primary">cadps2</name>
</gene>
<sequence length="1271" mass="144749">MLDPSSSEDTGGESDPEVVQEAPKKPAASSAGKRGSNNRAGGQQRQSAAPGGPPGKGAKDSNATGEEEERKERERIQKEEEERKIKLQIYVFVLRCIAYPFNAKQPTDMARRQQKVNKQQLQAVKERFLAFLNGETQIVADEAFCNAVRSYYEGFLKSERVSRMVQSGGCSANDFREVFKKNIERRVRSLPEIDGLSKETVLSSWIAKYDAIYRGDEDMRRQPQRAHLSAVSELILSKEQLYEMFQQILGIRKFEHQLLYNACQLDNVDEQAAQIRRELDGRLQLAEKISRERRYPKFVSGDMEPLYVEELRSSVNLLMANLESLPVSKGGPDFKQKLKRSSMNNSFLDMGDEGDILSKSDVVLSFTLEIVIVEVQGLKSVAPNRIVYCTMEVEGGEKLQTDQAEASRPQWGTQGDFTTTHPLPSVKVKLFTESTGVLALEDKELGRVVLNPTTNGPKQAEFHRMVVPKNSQDTELKIKLAVRMDKPPNMKHSGHLYALGQRVWKRWKRRYFVLVQVSQYTFAMCSYREKKAEPQELMQLEGYTVDYCDPQPGLQGGRVFFNAVKEGDLVMFACDDEQDRMLWVQAMYRATGQSYKPIPPTQNKTTNCRGGIQKPASPISLDPSQRQGVEELISAAPCRFDHAALFTILQKNTLQHRMNDSFSCLGWFSPGQVFVLDEYCARYGVRGCHRHLSYLKDLMDYSENNALVDPTLLHYSYAFCASHVHGNRPDGMGTVTVEEKEHFEAIRSRLMTLLENQITHFRYCFPFGRPDGALKATLSLQERVLMKDITTPVPPEDMKKLVQKCLEKAAQINYSQLIEYAQIKAENCQLGLEDMMRLGELCIEVLQQNDEHHSEAFSWWPELMAEHAEAFLSLYRADMDAALQVQPVDSWDSFPLFQLLNNFLRTDPHLCNGTFHKHLQDLFVPLVVRYIDLMESSIAQSIHRGFEQETWQSVKSLTNNLASVPLPKVPSLPLTLPQMPSFSTPAWMGPNGSATSEDLFWKLDALQMFVLDLHWPEPEFAKHLEQRLKLMASDMMEACVKRTKSAFDAKMQKASKSTDFRVPLSVCTMFNVLMDAKKQCSKLCVLDTGEEQQYHSKIDVLIDEAFKDMISSLVSKFAAVLDCVLSKLSRYDEGTFFSSILSFTKPGMDLADTYITFVRQNQDILRDRVNDELYIEKVFDQWYTGSTKAVCVWLTDRLDLQLHMYQLKTLIKIVKKTYRDFRLQGVLDGTLNNKSYETIYNRLTVEEATAAVKAGDGLQGISMRDSDEEDD</sequence>
<protein>
    <submittedName>
        <fullName evidence="16">Calcium dependent secretion activator 2</fullName>
    </submittedName>
</protein>
<comment type="subcellular location">
    <subcellularLocation>
        <location evidence="1">Cytoplasmic vesicle membrane</location>
    </subcellularLocation>
    <subcellularLocation>
        <location evidence="11">Synapse</location>
    </subcellularLocation>
</comment>
<evidence type="ECO:0000256" key="2">
    <source>
        <dbReference type="ARBA" id="ARBA00022448"/>
    </source>
</evidence>
<keyword evidence="4" id="KW-0479">Metal-binding</keyword>
<dbReference type="InterPro" id="IPR001849">
    <property type="entry name" value="PH_domain"/>
</dbReference>
<dbReference type="PROSITE" id="PS50003">
    <property type="entry name" value="PH_DOMAIN"/>
    <property type="match status" value="1"/>
</dbReference>
<keyword evidence="3" id="KW-0268">Exocytosis</keyword>
<dbReference type="Pfam" id="PF06292">
    <property type="entry name" value="MUN"/>
    <property type="match status" value="2"/>
</dbReference>
<keyword evidence="9" id="KW-0472">Membrane</keyword>
<reference evidence="16" key="2">
    <citation type="submission" date="2025-09" db="UniProtKB">
        <authorList>
            <consortium name="Ensembl"/>
        </authorList>
    </citation>
    <scope>IDENTIFICATION</scope>
</reference>
<evidence type="ECO:0000313" key="16">
    <source>
        <dbReference type="Ensembl" id="ENSDLAP00005026995.1"/>
    </source>
</evidence>
<reference evidence="16" key="1">
    <citation type="submission" date="2025-08" db="UniProtKB">
        <authorList>
            <consortium name="Ensembl"/>
        </authorList>
    </citation>
    <scope>IDENTIFICATION</scope>
</reference>
<feature type="compositionally biased region" description="Polar residues" evidence="12">
    <location>
        <begin position="35"/>
        <end position="47"/>
    </location>
</feature>
<keyword evidence="8" id="KW-0446">Lipid-binding</keyword>
<dbReference type="InterPro" id="IPR000008">
    <property type="entry name" value="C2_dom"/>
</dbReference>
<dbReference type="GO" id="GO:1990504">
    <property type="term" value="P:dense core granule exocytosis"/>
    <property type="evidence" value="ECO:0007669"/>
    <property type="project" value="InterPro"/>
</dbReference>
<dbReference type="GO" id="GO:0030659">
    <property type="term" value="C:cytoplasmic vesicle membrane"/>
    <property type="evidence" value="ECO:0007669"/>
    <property type="project" value="UniProtKB-SubCell"/>
</dbReference>
<feature type="compositionally biased region" description="Basic and acidic residues" evidence="12">
    <location>
        <begin position="68"/>
        <end position="79"/>
    </location>
</feature>
<dbReference type="InterPro" id="IPR011993">
    <property type="entry name" value="PH-like_dom_sf"/>
</dbReference>
<evidence type="ECO:0000256" key="3">
    <source>
        <dbReference type="ARBA" id="ARBA00022483"/>
    </source>
</evidence>
<keyword evidence="17" id="KW-1185">Reference proteome</keyword>
<keyword evidence="2" id="KW-0813">Transport</keyword>
<dbReference type="Proteomes" id="UP000694389">
    <property type="component" value="Unassembled WGS sequence"/>
</dbReference>
<dbReference type="FunFam" id="2.30.29.30:FF:000007">
    <property type="entry name" value="Calcium-dependent secretion activator 2 isoform B"/>
    <property type="match status" value="1"/>
</dbReference>
<evidence type="ECO:0000256" key="10">
    <source>
        <dbReference type="ARBA" id="ARBA00023329"/>
    </source>
</evidence>
<evidence type="ECO:0000256" key="5">
    <source>
        <dbReference type="ARBA" id="ARBA00022837"/>
    </source>
</evidence>
<dbReference type="Gene3D" id="2.30.29.30">
    <property type="entry name" value="Pleckstrin-homology domain (PH domain)/Phosphotyrosine-binding domain (PTB)"/>
    <property type="match status" value="1"/>
</dbReference>
<dbReference type="SMART" id="SM01145">
    <property type="entry name" value="DUF1041"/>
    <property type="match status" value="1"/>
</dbReference>
<evidence type="ECO:0000256" key="8">
    <source>
        <dbReference type="ARBA" id="ARBA00023121"/>
    </source>
</evidence>
<dbReference type="InterPro" id="IPR057457">
    <property type="entry name" value="CAPS_C2"/>
</dbReference>
<evidence type="ECO:0000256" key="12">
    <source>
        <dbReference type="SAM" id="MobiDB-lite"/>
    </source>
</evidence>
<dbReference type="Ensembl" id="ENSDLAT00005028805.2">
    <property type="protein sequence ID" value="ENSDLAP00005026995.1"/>
    <property type="gene ID" value="ENSDLAG00005011584.2"/>
</dbReference>
<dbReference type="SMART" id="SM00233">
    <property type="entry name" value="PH"/>
    <property type="match status" value="1"/>
</dbReference>
<dbReference type="GeneTree" id="ENSGT00590000083094"/>
<evidence type="ECO:0000256" key="11">
    <source>
        <dbReference type="ARBA" id="ARBA00034103"/>
    </source>
</evidence>
<evidence type="ECO:0000256" key="9">
    <source>
        <dbReference type="ARBA" id="ARBA00023136"/>
    </source>
</evidence>
<dbReference type="GO" id="GO:0016079">
    <property type="term" value="P:synaptic vesicle exocytosis"/>
    <property type="evidence" value="ECO:0007669"/>
    <property type="project" value="InterPro"/>
</dbReference>
<evidence type="ECO:0000256" key="1">
    <source>
        <dbReference type="ARBA" id="ARBA00004156"/>
    </source>
</evidence>
<keyword evidence="5" id="KW-0106">Calcium</keyword>
<dbReference type="PROSITE" id="PS50004">
    <property type="entry name" value="C2"/>
    <property type="match status" value="1"/>
</dbReference>
<dbReference type="InterPro" id="IPR014770">
    <property type="entry name" value="Munc13_1"/>
</dbReference>
<dbReference type="InterPro" id="IPR033227">
    <property type="entry name" value="CAPS"/>
</dbReference>
<dbReference type="SUPFAM" id="SSF50729">
    <property type="entry name" value="PH domain-like"/>
    <property type="match status" value="1"/>
</dbReference>
<evidence type="ECO:0000256" key="6">
    <source>
        <dbReference type="ARBA" id="ARBA00022927"/>
    </source>
</evidence>
<dbReference type="GO" id="GO:0098978">
    <property type="term" value="C:glutamatergic synapse"/>
    <property type="evidence" value="ECO:0007669"/>
    <property type="project" value="TreeGrafter"/>
</dbReference>
<evidence type="ECO:0000259" key="13">
    <source>
        <dbReference type="PROSITE" id="PS50003"/>
    </source>
</evidence>
<accession>A0A8C4F2T5</accession>
<dbReference type="Pfam" id="PF00169">
    <property type="entry name" value="PH"/>
    <property type="match status" value="1"/>
</dbReference>
<evidence type="ECO:0000256" key="7">
    <source>
        <dbReference type="ARBA" id="ARBA00023018"/>
    </source>
</evidence>
<proteinExistence type="predicted"/>
<dbReference type="PANTHER" id="PTHR12166:SF7">
    <property type="entry name" value="CALCIUM-DEPENDENT SECRETION ACTIVATOR 2"/>
    <property type="match status" value="1"/>
</dbReference>
<keyword evidence="10" id="KW-0968">Cytoplasmic vesicle</keyword>
<dbReference type="GO" id="GO:0045921">
    <property type="term" value="P:positive regulation of exocytosis"/>
    <property type="evidence" value="ECO:0007669"/>
    <property type="project" value="TreeGrafter"/>
</dbReference>
<dbReference type="Pfam" id="PF25341">
    <property type="entry name" value="C2_CAPS"/>
    <property type="match status" value="1"/>
</dbReference>
<dbReference type="PROSITE" id="PS51258">
    <property type="entry name" value="MHD1"/>
    <property type="match status" value="1"/>
</dbReference>
<feature type="region of interest" description="Disordered" evidence="12">
    <location>
        <begin position="1"/>
        <end position="79"/>
    </location>
</feature>
<feature type="domain" description="PH" evidence="13">
    <location>
        <begin position="489"/>
        <end position="592"/>
    </location>
</feature>
<feature type="domain" description="MHD1" evidence="15">
    <location>
        <begin position="877"/>
        <end position="1043"/>
    </location>
</feature>
<organism evidence="16 17">
    <name type="scientific">Dicentrarchus labrax</name>
    <name type="common">European seabass</name>
    <name type="synonym">Morone labrax</name>
    <dbReference type="NCBI Taxonomy" id="13489"/>
    <lineage>
        <taxon>Eukaryota</taxon>
        <taxon>Metazoa</taxon>
        <taxon>Chordata</taxon>
        <taxon>Craniata</taxon>
        <taxon>Vertebrata</taxon>
        <taxon>Euteleostomi</taxon>
        <taxon>Actinopterygii</taxon>
        <taxon>Neopterygii</taxon>
        <taxon>Teleostei</taxon>
        <taxon>Neoteleostei</taxon>
        <taxon>Acanthomorphata</taxon>
        <taxon>Eupercaria</taxon>
        <taxon>Moronidae</taxon>
        <taxon>Dicentrarchus</taxon>
    </lineage>
</organism>
<dbReference type="CDD" id="cd01234">
    <property type="entry name" value="PH_CADPS"/>
    <property type="match status" value="1"/>
</dbReference>
<evidence type="ECO:0000259" key="15">
    <source>
        <dbReference type="PROSITE" id="PS51258"/>
    </source>
</evidence>
<name>A0A8C4F2T5_DICLA</name>
<dbReference type="PANTHER" id="PTHR12166">
    <property type="entry name" value="CALCIUM-DEPENDENT SECRETION ACTIVATOR"/>
    <property type="match status" value="1"/>
</dbReference>
<dbReference type="InterPro" id="IPR010439">
    <property type="entry name" value="MUN_dom"/>
</dbReference>
<dbReference type="GO" id="GO:0015031">
    <property type="term" value="P:protein transport"/>
    <property type="evidence" value="ECO:0007669"/>
    <property type="project" value="UniProtKB-KW"/>
</dbReference>
<dbReference type="GO" id="GO:0046872">
    <property type="term" value="F:metal ion binding"/>
    <property type="evidence" value="ECO:0007669"/>
    <property type="project" value="UniProtKB-KW"/>
</dbReference>
<dbReference type="GO" id="GO:0098793">
    <property type="term" value="C:presynapse"/>
    <property type="evidence" value="ECO:0007669"/>
    <property type="project" value="GOC"/>
</dbReference>
<dbReference type="GO" id="GO:0008289">
    <property type="term" value="F:lipid binding"/>
    <property type="evidence" value="ECO:0007669"/>
    <property type="project" value="UniProtKB-KW"/>
</dbReference>
<dbReference type="AlphaFoldDB" id="A0A8C4F2T5"/>